<reference evidence="2" key="1">
    <citation type="journal article" date="2019" name="Int. J. Syst. Evol. Microbiol.">
        <title>The Global Catalogue of Microorganisms (GCM) 10K type strain sequencing project: providing services to taxonomists for standard genome sequencing and annotation.</title>
        <authorList>
            <consortium name="The Broad Institute Genomics Platform"/>
            <consortium name="The Broad Institute Genome Sequencing Center for Infectious Disease"/>
            <person name="Wu L."/>
            <person name="Ma J."/>
        </authorList>
    </citation>
    <scope>NUCLEOTIDE SEQUENCE [LARGE SCALE GENOMIC DNA]</scope>
    <source>
        <strain evidence="2">IBRC-M 10908</strain>
    </source>
</reference>
<keyword evidence="2" id="KW-1185">Reference proteome</keyword>
<accession>A0ABV8TV02</accession>
<evidence type="ECO:0000313" key="2">
    <source>
        <dbReference type="Proteomes" id="UP001595823"/>
    </source>
</evidence>
<organism evidence="1 2">
    <name type="scientific">Salininema proteolyticum</name>
    <dbReference type="NCBI Taxonomy" id="1607685"/>
    <lineage>
        <taxon>Bacteria</taxon>
        <taxon>Bacillati</taxon>
        <taxon>Actinomycetota</taxon>
        <taxon>Actinomycetes</taxon>
        <taxon>Glycomycetales</taxon>
        <taxon>Glycomycetaceae</taxon>
        <taxon>Salininema</taxon>
    </lineage>
</organism>
<comment type="caution">
    <text evidence="1">The sequence shown here is derived from an EMBL/GenBank/DDBJ whole genome shotgun (WGS) entry which is preliminary data.</text>
</comment>
<proteinExistence type="predicted"/>
<dbReference type="Proteomes" id="UP001595823">
    <property type="component" value="Unassembled WGS sequence"/>
</dbReference>
<evidence type="ECO:0000313" key="1">
    <source>
        <dbReference type="EMBL" id="MFC4334619.1"/>
    </source>
</evidence>
<protein>
    <submittedName>
        <fullName evidence="1">Uncharacterized protein</fullName>
    </submittedName>
</protein>
<gene>
    <name evidence="1" type="ORF">ACFPET_05345</name>
</gene>
<dbReference type="EMBL" id="JBHSDK010000007">
    <property type="protein sequence ID" value="MFC4334619.1"/>
    <property type="molecule type" value="Genomic_DNA"/>
</dbReference>
<name>A0ABV8TV02_9ACTN</name>
<dbReference type="RefSeq" id="WP_380618483.1">
    <property type="nucleotide sequence ID" value="NZ_JBHSDK010000007.1"/>
</dbReference>
<sequence>MTLANFTLDGRSVSIVRRGARKIFWITVNGRTAAMVHTEGRFILPKPGWSIRAEISEWLLEQALRAHSMYVAYCFAKGVRP</sequence>